<dbReference type="InterPro" id="IPR054694">
    <property type="entry name" value="Parkin-like_IBR"/>
</dbReference>
<dbReference type="InterPro" id="IPR047535">
    <property type="entry name" value="RING-HC_RBR_parkin"/>
</dbReference>
<evidence type="ECO:0000256" key="5">
    <source>
        <dbReference type="ARBA" id="ARBA00012251"/>
    </source>
</evidence>
<dbReference type="GO" id="GO:0008270">
    <property type="term" value="F:zinc ion binding"/>
    <property type="evidence" value="ECO:0007669"/>
    <property type="project" value="UniProtKB-KW"/>
</dbReference>
<dbReference type="GO" id="GO:0061630">
    <property type="term" value="F:ubiquitin protein ligase activity"/>
    <property type="evidence" value="ECO:0000318"/>
    <property type="project" value="GO_Central"/>
</dbReference>
<dbReference type="AlphaFoldDB" id="A0A7M7RFJ6"/>
<sequence>MRSISLRVAVLRASAQQAQFVFVFVCYYVIYEVLLCPSNMDRVLISVKLIQSQKLSKCAENATVMTVHINPSQNGGELRSEVARLSGQSPADIRLVFAGKLIDDVQIMEDLRICENTMIHAVPAQRIQCHSDGPKTIKDEGVKPQPVHVLMESRIIDEDQRSPETPDVDLASSLHPSFYVYCKSHCRSVQPGKLRVCCQTCKDNAFIVKEDPVCWDDVILSNRISGSCLVPGCQGQKAEFFFKCSSHASSVNDQFTVLPLVKTNTRRVICITCADILTSVLVFPCSASHVMCLDCFRQYCRLCLDERRFIQSPELGYTLPCPAGCEDSLIKDTHHFLVLGKEQYARYKRFGTEEYLLSEGGVLCPSPGCGAGILPESDGESRVECLQEEGFGCGFVFCRNCHEAYHEGECGQRIEEPHGQRGSGSEVDMERERRARWESEESKRTIGETSKPCPNCKVPVERNGGCMHMICSRTQCKYEWCWICGIEWNMGCLEDHWFGAGFLL</sequence>
<dbReference type="GO" id="GO:0006950">
    <property type="term" value="P:response to stress"/>
    <property type="evidence" value="ECO:0007669"/>
    <property type="project" value="UniProtKB-ARBA"/>
</dbReference>
<feature type="domain" description="Ubiquitin-like" evidence="21">
    <location>
        <begin position="43"/>
        <end position="122"/>
    </location>
</feature>
<evidence type="ECO:0000313" key="23">
    <source>
        <dbReference type="EnsemblMetazoa" id="XP_798730"/>
    </source>
</evidence>
<dbReference type="Pfam" id="PF22605">
    <property type="entry name" value="IBR_2"/>
    <property type="match status" value="1"/>
</dbReference>
<dbReference type="GO" id="GO:0005829">
    <property type="term" value="C:cytosol"/>
    <property type="evidence" value="ECO:0000318"/>
    <property type="project" value="GO_Central"/>
</dbReference>
<evidence type="ECO:0000256" key="1">
    <source>
        <dbReference type="ARBA" id="ARBA00001798"/>
    </source>
</evidence>
<dbReference type="RefSeq" id="XP_798730.3">
    <property type="nucleotide sequence ID" value="XM_793637.5"/>
</dbReference>
<dbReference type="SUPFAM" id="SSF54236">
    <property type="entry name" value="Ubiquitin-like"/>
    <property type="match status" value="1"/>
</dbReference>
<evidence type="ECO:0000256" key="17">
    <source>
        <dbReference type="ARBA" id="ARBA00029442"/>
    </source>
</evidence>
<evidence type="ECO:0000256" key="9">
    <source>
        <dbReference type="ARBA" id="ARBA00022723"/>
    </source>
</evidence>
<dbReference type="GO" id="GO:0005794">
    <property type="term" value="C:Golgi apparatus"/>
    <property type="evidence" value="ECO:0000318"/>
    <property type="project" value="GO_Central"/>
</dbReference>
<keyword evidence="8" id="KW-0808">Transferase</keyword>
<dbReference type="PROSITE" id="PS50053">
    <property type="entry name" value="UBIQUITIN_2"/>
    <property type="match status" value="1"/>
</dbReference>
<keyword evidence="6" id="KW-0963">Cytoplasm</keyword>
<dbReference type="InterPro" id="IPR000626">
    <property type="entry name" value="Ubiquitin-like_dom"/>
</dbReference>
<comment type="subcellular location">
    <subcellularLocation>
        <location evidence="3">Cytoplasm</location>
        <location evidence="3">Cytosol</location>
    </subcellularLocation>
    <subcellularLocation>
        <location evidence="2">Mitochondrion</location>
    </subcellularLocation>
</comment>
<dbReference type="GO" id="GO:0005737">
    <property type="term" value="C:cytoplasm"/>
    <property type="evidence" value="ECO:0000318"/>
    <property type="project" value="GO_Central"/>
</dbReference>
<dbReference type="FunFam" id="2.20.25.20:FF:000008">
    <property type="entry name" value="E3 ubiquitin-protein ligase parkin"/>
    <property type="match status" value="1"/>
</dbReference>
<dbReference type="SMART" id="SM00647">
    <property type="entry name" value="IBR"/>
    <property type="match status" value="2"/>
</dbReference>
<dbReference type="PIRSF" id="PIRSF037880">
    <property type="entry name" value="Parkin"/>
    <property type="match status" value="1"/>
</dbReference>
<dbReference type="FunFam" id="1.20.120.1750:FF:000009">
    <property type="entry name" value="E3 ubiquitin-protein ligase parkin"/>
    <property type="match status" value="1"/>
</dbReference>
<evidence type="ECO:0000256" key="20">
    <source>
        <dbReference type="SAM" id="MobiDB-lite"/>
    </source>
</evidence>
<dbReference type="InterPro" id="IPR047536">
    <property type="entry name" value="Rcat_RBR_parkin"/>
</dbReference>
<dbReference type="GO" id="GO:0009896">
    <property type="term" value="P:positive regulation of catabolic process"/>
    <property type="evidence" value="ECO:0007669"/>
    <property type="project" value="UniProtKB-ARBA"/>
</dbReference>
<dbReference type="UniPathway" id="UPA00143"/>
<evidence type="ECO:0000256" key="6">
    <source>
        <dbReference type="ARBA" id="ARBA00022490"/>
    </source>
</evidence>
<dbReference type="InterPro" id="IPR003977">
    <property type="entry name" value="Parkin"/>
</dbReference>
<evidence type="ECO:0000256" key="4">
    <source>
        <dbReference type="ARBA" id="ARBA00004906"/>
    </source>
</evidence>
<evidence type="ECO:0000256" key="2">
    <source>
        <dbReference type="ARBA" id="ARBA00004173"/>
    </source>
</evidence>
<keyword evidence="7" id="KW-0597">Phosphoprotein</keyword>
<feature type="active site" evidence="19">
    <location>
        <position position="466"/>
    </location>
</feature>
<dbReference type="Pfam" id="PF17976">
    <property type="entry name" value="zf-RING_12"/>
    <property type="match status" value="1"/>
</dbReference>
<comment type="similarity">
    <text evidence="17">Belongs to the RBR family. Parkin subfamily.</text>
</comment>
<dbReference type="Pfam" id="PF00240">
    <property type="entry name" value="ubiquitin"/>
    <property type="match status" value="1"/>
</dbReference>
<dbReference type="PANTHER" id="PTHR11685">
    <property type="entry name" value="RBR FAMILY RING FINGER AND IBR DOMAIN-CONTAINING"/>
    <property type="match status" value="1"/>
</dbReference>
<keyword evidence="15" id="KW-0072">Autophagy</keyword>
<dbReference type="PROSITE" id="PS51873">
    <property type="entry name" value="TRIAD"/>
    <property type="match status" value="1"/>
</dbReference>
<dbReference type="CDD" id="cd17039">
    <property type="entry name" value="Ubl_ubiquitin_like"/>
    <property type="match status" value="1"/>
</dbReference>
<dbReference type="Pfam" id="PF17978">
    <property type="entry name" value="zf-RING_14"/>
    <property type="match status" value="1"/>
</dbReference>
<dbReference type="GO" id="GO:0031624">
    <property type="term" value="F:ubiquitin conjugating enzyme binding"/>
    <property type="evidence" value="ECO:0000318"/>
    <property type="project" value="GO_Central"/>
</dbReference>
<evidence type="ECO:0000256" key="11">
    <source>
        <dbReference type="ARBA" id="ARBA00022771"/>
    </source>
</evidence>
<proteinExistence type="inferred from homology"/>
<dbReference type="InParanoid" id="A0A7M7RFJ6"/>
<feature type="region of interest" description="Disordered" evidence="20">
    <location>
        <begin position="416"/>
        <end position="451"/>
    </location>
</feature>
<keyword evidence="14" id="KW-0832">Ubl conjugation</keyword>
<dbReference type="CDD" id="cd20340">
    <property type="entry name" value="BRcat_RBR_parkin"/>
    <property type="match status" value="1"/>
</dbReference>
<dbReference type="GO" id="GO:0042981">
    <property type="term" value="P:regulation of apoptotic process"/>
    <property type="evidence" value="ECO:0000318"/>
    <property type="project" value="GO_Central"/>
</dbReference>
<keyword evidence="10" id="KW-0677">Repeat</keyword>
<evidence type="ECO:0000256" key="10">
    <source>
        <dbReference type="ARBA" id="ARBA00022737"/>
    </source>
</evidence>
<keyword evidence="13" id="KW-0862">Zinc</keyword>
<protein>
    <recommendedName>
        <fullName evidence="18">E3 ubiquitin-protein ligase parkin</fullName>
        <ecNumber evidence="5">2.3.2.31</ecNumber>
    </recommendedName>
</protein>
<dbReference type="InterPro" id="IPR044066">
    <property type="entry name" value="TRIAD_supradom"/>
</dbReference>
<evidence type="ECO:0000256" key="12">
    <source>
        <dbReference type="ARBA" id="ARBA00022786"/>
    </source>
</evidence>
<keyword evidence="9" id="KW-0479">Metal-binding</keyword>
<dbReference type="InterPro" id="IPR013083">
    <property type="entry name" value="Znf_RING/FYVE/PHD"/>
</dbReference>
<dbReference type="Gene3D" id="2.20.25.20">
    <property type="match status" value="1"/>
</dbReference>
<dbReference type="SUPFAM" id="SSF57850">
    <property type="entry name" value="RING/U-box"/>
    <property type="match status" value="2"/>
</dbReference>
<dbReference type="InterPro" id="IPR041565">
    <property type="entry name" value="Parkin_Znf-RING"/>
</dbReference>
<feature type="domain" description="RING-type" evidence="22">
    <location>
        <begin position="266"/>
        <end position="504"/>
    </location>
</feature>
<dbReference type="EnsemblMetazoa" id="XM_793637">
    <property type="protein sequence ID" value="XP_798730"/>
    <property type="gene ID" value="LOC594188"/>
</dbReference>
<evidence type="ECO:0000256" key="19">
    <source>
        <dbReference type="PIRSR" id="PIRSR037880-1"/>
    </source>
</evidence>
<reference evidence="24" key="1">
    <citation type="submission" date="2015-02" db="EMBL/GenBank/DDBJ databases">
        <title>Genome sequencing for Strongylocentrotus purpuratus.</title>
        <authorList>
            <person name="Murali S."/>
            <person name="Liu Y."/>
            <person name="Vee V."/>
            <person name="English A."/>
            <person name="Wang M."/>
            <person name="Skinner E."/>
            <person name="Han Y."/>
            <person name="Muzny D.M."/>
            <person name="Worley K.C."/>
            <person name="Gibbs R.A."/>
        </authorList>
    </citation>
    <scope>NUCLEOTIDE SEQUENCE</scope>
</reference>
<name>A0A7M7RFJ6_STRPU</name>
<dbReference type="OMA" id="CQWDHWF"/>
<dbReference type="GO" id="GO:0005783">
    <property type="term" value="C:endoplasmic reticulum"/>
    <property type="evidence" value="ECO:0000318"/>
    <property type="project" value="GO_Central"/>
</dbReference>
<dbReference type="GeneID" id="594188"/>
<dbReference type="EC" id="2.3.2.31" evidence="5"/>
<dbReference type="CDD" id="cd21382">
    <property type="entry name" value="RING0_parkin"/>
    <property type="match status" value="1"/>
</dbReference>
<dbReference type="OrthoDB" id="1431934at2759"/>
<evidence type="ECO:0000256" key="7">
    <source>
        <dbReference type="ARBA" id="ARBA00022553"/>
    </source>
</evidence>
<comment type="pathway">
    <text evidence="4">Protein modification; protein ubiquitination.</text>
</comment>
<dbReference type="InterPro" id="IPR041170">
    <property type="entry name" value="Znf-RING_14"/>
</dbReference>
<dbReference type="InterPro" id="IPR031127">
    <property type="entry name" value="E3_UB_ligase_RBR"/>
</dbReference>
<dbReference type="GO" id="GO:1900407">
    <property type="term" value="P:regulation of cellular response to oxidative stress"/>
    <property type="evidence" value="ECO:0000318"/>
    <property type="project" value="GO_Central"/>
</dbReference>
<evidence type="ECO:0000256" key="16">
    <source>
        <dbReference type="ARBA" id="ARBA00023128"/>
    </source>
</evidence>
<dbReference type="KEGG" id="spu:594188"/>
<organism evidence="23 24">
    <name type="scientific">Strongylocentrotus purpuratus</name>
    <name type="common">Purple sea urchin</name>
    <dbReference type="NCBI Taxonomy" id="7668"/>
    <lineage>
        <taxon>Eukaryota</taxon>
        <taxon>Metazoa</taxon>
        <taxon>Echinodermata</taxon>
        <taxon>Eleutherozoa</taxon>
        <taxon>Echinozoa</taxon>
        <taxon>Echinoidea</taxon>
        <taxon>Euechinoidea</taxon>
        <taxon>Echinacea</taxon>
        <taxon>Camarodonta</taxon>
        <taxon>Echinidea</taxon>
        <taxon>Strongylocentrotidae</taxon>
        <taxon>Strongylocentrotus</taxon>
    </lineage>
</organism>
<dbReference type="InterPro" id="IPR029071">
    <property type="entry name" value="Ubiquitin-like_domsf"/>
</dbReference>
<keyword evidence="12" id="KW-0833">Ubl conjugation pathway</keyword>
<evidence type="ECO:0000256" key="15">
    <source>
        <dbReference type="ARBA" id="ARBA00023006"/>
    </source>
</evidence>
<keyword evidence="24" id="KW-1185">Reference proteome</keyword>
<evidence type="ECO:0000256" key="13">
    <source>
        <dbReference type="ARBA" id="ARBA00022833"/>
    </source>
</evidence>
<dbReference type="Gene3D" id="3.30.40.10">
    <property type="entry name" value="Zinc/RING finger domain, C3HC4 (zinc finger)"/>
    <property type="match status" value="1"/>
</dbReference>
<keyword evidence="16" id="KW-0496">Mitochondrion</keyword>
<dbReference type="GO" id="GO:0005739">
    <property type="term" value="C:mitochondrion"/>
    <property type="evidence" value="ECO:0007669"/>
    <property type="project" value="UniProtKB-SubCell"/>
</dbReference>
<evidence type="ECO:0000256" key="14">
    <source>
        <dbReference type="ARBA" id="ARBA00022843"/>
    </source>
</evidence>
<dbReference type="InterPro" id="IPR047534">
    <property type="entry name" value="BRcat_RBR_parkin"/>
</dbReference>
<dbReference type="Proteomes" id="UP000007110">
    <property type="component" value="Unassembled WGS sequence"/>
</dbReference>
<dbReference type="GO" id="GO:0006511">
    <property type="term" value="P:ubiquitin-dependent protein catabolic process"/>
    <property type="evidence" value="ECO:0000318"/>
    <property type="project" value="GO_Central"/>
</dbReference>
<dbReference type="GO" id="GO:0010821">
    <property type="term" value="P:regulation of mitochondrion organization"/>
    <property type="evidence" value="ECO:0000318"/>
    <property type="project" value="GO_Central"/>
</dbReference>
<dbReference type="GO" id="GO:0000151">
    <property type="term" value="C:ubiquitin ligase complex"/>
    <property type="evidence" value="ECO:0000318"/>
    <property type="project" value="GO_Central"/>
</dbReference>
<reference evidence="23" key="2">
    <citation type="submission" date="2021-01" db="UniProtKB">
        <authorList>
            <consortium name="EnsemblMetazoa"/>
        </authorList>
    </citation>
    <scope>IDENTIFICATION</scope>
</reference>
<dbReference type="GO" id="GO:0000423">
    <property type="term" value="P:mitophagy"/>
    <property type="evidence" value="ECO:0000318"/>
    <property type="project" value="GO_Central"/>
</dbReference>
<keyword evidence="11" id="KW-0863">Zinc-finger</keyword>
<feature type="compositionally biased region" description="Basic and acidic residues" evidence="20">
    <location>
        <begin position="428"/>
        <end position="446"/>
    </location>
</feature>
<dbReference type="GO" id="GO:0016567">
    <property type="term" value="P:protein ubiquitination"/>
    <property type="evidence" value="ECO:0007669"/>
    <property type="project" value="UniProtKB-UniPathway"/>
</dbReference>
<dbReference type="GO" id="GO:0050804">
    <property type="term" value="P:modulation of chemical synaptic transmission"/>
    <property type="evidence" value="ECO:0000318"/>
    <property type="project" value="GO_Central"/>
</dbReference>
<evidence type="ECO:0000259" key="22">
    <source>
        <dbReference type="PROSITE" id="PS51873"/>
    </source>
</evidence>
<evidence type="ECO:0000313" key="24">
    <source>
        <dbReference type="Proteomes" id="UP000007110"/>
    </source>
</evidence>
<dbReference type="CDD" id="cd20357">
    <property type="entry name" value="Rcat_RBR_parkin"/>
    <property type="match status" value="1"/>
</dbReference>
<dbReference type="Gene3D" id="1.20.120.1750">
    <property type="match status" value="1"/>
</dbReference>
<dbReference type="GO" id="GO:1902532">
    <property type="term" value="P:negative regulation of intracellular signal transduction"/>
    <property type="evidence" value="ECO:0007669"/>
    <property type="project" value="UniProtKB-ARBA"/>
</dbReference>
<evidence type="ECO:0000256" key="8">
    <source>
        <dbReference type="ARBA" id="ARBA00022679"/>
    </source>
</evidence>
<dbReference type="Gene3D" id="3.10.20.90">
    <property type="entry name" value="Phosphatidylinositol 3-kinase Catalytic Subunit, Chain A, domain 1"/>
    <property type="match status" value="1"/>
</dbReference>
<dbReference type="GO" id="GO:0022603">
    <property type="term" value="P:regulation of anatomical structure morphogenesis"/>
    <property type="evidence" value="ECO:0007669"/>
    <property type="project" value="UniProtKB-ARBA"/>
</dbReference>
<evidence type="ECO:0000256" key="18">
    <source>
        <dbReference type="ARBA" id="ARBA00029536"/>
    </source>
</evidence>
<dbReference type="InterPro" id="IPR002867">
    <property type="entry name" value="IBR_dom"/>
</dbReference>
<dbReference type="CDD" id="cd16627">
    <property type="entry name" value="RING-HC_RBR_parkin"/>
    <property type="match status" value="1"/>
</dbReference>
<accession>A0A7M7RFJ6</accession>
<dbReference type="PRINTS" id="PR01475">
    <property type="entry name" value="PARKIN"/>
</dbReference>
<comment type="catalytic activity">
    <reaction evidence="1">
        <text>[E2 ubiquitin-conjugating enzyme]-S-ubiquitinyl-L-cysteine + [acceptor protein]-L-lysine = [E2 ubiquitin-conjugating enzyme]-L-cysteine + [acceptor protein]-N(6)-ubiquitinyl-L-lysine.</text>
        <dbReference type="EC" id="2.3.2.31"/>
    </reaction>
</comment>
<evidence type="ECO:0000259" key="21">
    <source>
        <dbReference type="PROSITE" id="PS50053"/>
    </source>
</evidence>
<dbReference type="CTD" id="5071"/>
<evidence type="ECO:0000256" key="3">
    <source>
        <dbReference type="ARBA" id="ARBA00004514"/>
    </source>
</evidence>